<name>A0A8I2YIX8_9AGAM</name>
<evidence type="ECO:0000313" key="4">
    <source>
        <dbReference type="EMBL" id="KAG6372572.1"/>
    </source>
</evidence>
<proteinExistence type="predicted"/>
<dbReference type="SMART" id="SM00320">
    <property type="entry name" value="WD40"/>
    <property type="match status" value="3"/>
</dbReference>
<dbReference type="PANTHER" id="PTHR19857:SF8">
    <property type="entry name" value="ANGIO-ASSOCIATED MIGRATORY CELL PROTEIN"/>
    <property type="match status" value="1"/>
</dbReference>
<evidence type="ECO:0000256" key="3">
    <source>
        <dbReference type="PROSITE-ProRule" id="PRU00221"/>
    </source>
</evidence>
<dbReference type="Gene3D" id="2.130.10.10">
    <property type="entry name" value="YVTN repeat-like/Quinoprotein amine dehydrogenase"/>
    <property type="match status" value="1"/>
</dbReference>
<dbReference type="InterPro" id="IPR019775">
    <property type="entry name" value="WD40_repeat_CS"/>
</dbReference>
<evidence type="ECO:0000313" key="5">
    <source>
        <dbReference type="Proteomes" id="UP000683000"/>
    </source>
</evidence>
<reference evidence="4" key="1">
    <citation type="submission" date="2021-03" db="EMBL/GenBank/DDBJ databases">
        <title>Evolutionary innovations through gain and loss of genes in the ectomycorrhizal Boletales.</title>
        <authorList>
            <person name="Wu G."/>
            <person name="Miyauchi S."/>
            <person name="Morin E."/>
            <person name="Yang Z.-L."/>
            <person name="Xu J."/>
            <person name="Martin F.M."/>
        </authorList>
    </citation>
    <scope>NUCLEOTIDE SEQUENCE</scope>
    <source>
        <strain evidence="4">BR01</strain>
    </source>
</reference>
<keyword evidence="2" id="KW-0677">Repeat</keyword>
<organism evidence="4 5">
    <name type="scientific">Boletus reticuloceps</name>
    <dbReference type="NCBI Taxonomy" id="495285"/>
    <lineage>
        <taxon>Eukaryota</taxon>
        <taxon>Fungi</taxon>
        <taxon>Dikarya</taxon>
        <taxon>Basidiomycota</taxon>
        <taxon>Agaricomycotina</taxon>
        <taxon>Agaricomycetes</taxon>
        <taxon>Agaricomycetidae</taxon>
        <taxon>Boletales</taxon>
        <taxon>Boletineae</taxon>
        <taxon>Boletaceae</taxon>
        <taxon>Boletoideae</taxon>
        <taxon>Boletus</taxon>
    </lineage>
</organism>
<gene>
    <name evidence="4" type="ORF">JVT61DRAFT_7685</name>
</gene>
<dbReference type="Proteomes" id="UP000683000">
    <property type="component" value="Unassembled WGS sequence"/>
</dbReference>
<dbReference type="EMBL" id="JAGFBS010000027">
    <property type="protein sequence ID" value="KAG6372572.1"/>
    <property type="molecule type" value="Genomic_DNA"/>
</dbReference>
<feature type="repeat" description="WD" evidence="3">
    <location>
        <begin position="16"/>
        <end position="57"/>
    </location>
</feature>
<protein>
    <submittedName>
        <fullName evidence="4">WD40-repeat-containing domain protein</fullName>
    </submittedName>
</protein>
<dbReference type="Pfam" id="PF00400">
    <property type="entry name" value="WD40"/>
    <property type="match status" value="1"/>
</dbReference>
<dbReference type="InterPro" id="IPR051179">
    <property type="entry name" value="WD_repeat_multifunction"/>
</dbReference>
<dbReference type="PANTHER" id="PTHR19857">
    <property type="entry name" value="MITOCHONDRIAL DIVISION PROTEIN 1-RELATED"/>
    <property type="match status" value="1"/>
</dbReference>
<dbReference type="OrthoDB" id="3238562at2759"/>
<comment type="caution">
    <text evidence="4">The sequence shown here is derived from an EMBL/GenBank/DDBJ whole genome shotgun (WGS) entry which is preliminary data.</text>
</comment>
<evidence type="ECO:0000256" key="2">
    <source>
        <dbReference type="ARBA" id="ARBA00022737"/>
    </source>
</evidence>
<accession>A0A8I2YIX8</accession>
<dbReference type="PROSITE" id="PS50082">
    <property type="entry name" value="WD_REPEATS_2"/>
    <property type="match status" value="1"/>
</dbReference>
<keyword evidence="5" id="KW-1185">Reference proteome</keyword>
<sequence>MSTTDRLSDLYPKFTLTRHTKAVNALAVSPNGSMLLSGGNDSRVVVWNLTSGEMIQEFCVPSAGFISCLTWIYLSNEEEDAFVFGASDGNIYLYARGKDQPLFAFCSLTLVHEGAIESLAWDTVHRRLASVGNANNLTESLLESLVQLIINAEKQPYVACTVHFCDNGSSLLVSYLESGFVYVEFFDCLIKLSDSDRFCFTIDPWDLKWKKKVNSRIGSACLDGQQLLVSNLRDGVDRYSLPTMHRAQSYQHTILVNVPFQISVVQESGWVIVGGDNGFARVFDYQTGTFREKLNHGSAGDLVVAVTAYNGPKGCTIITGSALEGHSSLKVWGQHNQVRNSIFFCLSPLMLPRNLRRLYLQPHMRARPYPLHKWCCLLSCASL</sequence>
<dbReference type="PROSITE" id="PS50294">
    <property type="entry name" value="WD_REPEATS_REGION"/>
    <property type="match status" value="1"/>
</dbReference>
<dbReference type="AlphaFoldDB" id="A0A8I2YIX8"/>
<dbReference type="InterPro" id="IPR036322">
    <property type="entry name" value="WD40_repeat_dom_sf"/>
</dbReference>
<dbReference type="PROSITE" id="PS00678">
    <property type="entry name" value="WD_REPEATS_1"/>
    <property type="match status" value="1"/>
</dbReference>
<dbReference type="SUPFAM" id="SSF50978">
    <property type="entry name" value="WD40 repeat-like"/>
    <property type="match status" value="1"/>
</dbReference>
<dbReference type="InterPro" id="IPR015943">
    <property type="entry name" value="WD40/YVTN_repeat-like_dom_sf"/>
</dbReference>
<keyword evidence="1 3" id="KW-0853">WD repeat</keyword>
<evidence type="ECO:0000256" key="1">
    <source>
        <dbReference type="ARBA" id="ARBA00022574"/>
    </source>
</evidence>
<dbReference type="InterPro" id="IPR001680">
    <property type="entry name" value="WD40_rpt"/>
</dbReference>